<comment type="pathway">
    <text evidence="1">Biopolymer metabolism; poly-(R)-3-hydroxybutanoate biosynthesis.</text>
</comment>
<dbReference type="EMBL" id="BSNN01000002">
    <property type="protein sequence ID" value="GLQ33922.1"/>
    <property type="molecule type" value="Genomic_DNA"/>
</dbReference>
<evidence type="ECO:0000313" key="4">
    <source>
        <dbReference type="EMBL" id="GLQ33922.1"/>
    </source>
</evidence>
<gene>
    <name evidence="4" type="ORF">GCM10007939_02050</name>
</gene>
<protein>
    <recommendedName>
        <fullName evidence="2">Poly(3-hydroxyalkanoate) polymerase subunit PhaE</fullName>
    </recommendedName>
</protein>
<keyword evidence="3" id="KW-0583">PHB biosynthesis</keyword>
<dbReference type="Proteomes" id="UP001156694">
    <property type="component" value="Unassembled WGS sequence"/>
</dbReference>
<evidence type="ECO:0000256" key="1">
    <source>
        <dbReference type="ARBA" id="ARBA00004683"/>
    </source>
</evidence>
<evidence type="ECO:0000313" key="5">
    <source>
        <dbReference type="Proteomes" id="UP001156694"/>
    </source>
</evidence>
<evidence type="ECO:0000256" key="3">
    <source>
        <dbReference type="ARBA" id="ARBA00022752"/>
    </source>
</evidence>
<dbReference type="InterPro" id="IPR010123">
    <property type="entry name" value="PHA_synth_III_E"/>
</dbReference>
<organism evidence="4 5">
    <name type="scientific">Amylibacter marinus</name>
    <dbReference type="NCBI Taxonomy" id="1475483"/>
    <lineage>
        <taxon>Bacteria</taxon>
        <taxon>Pseudomonadati</taxon>
        <taxon>Pseudomonadota</taxon>
        <taxon>Alphaproteobacteria</taxon>
        <taxon>Rhodobacterales</taxon>
        <taxon>Paracoccaceae</taxon>
        <taxon>Amylibacter</taxon>
    </lineage>
</organism>
<sequence>MADKNDGMDAMMQFWKQGQDSFFDAQREMAENFGRAFAPKPKDPISQGVENWQNFVRAWAPGWDPSAMMASSVQSNFDKQKDAYFALFDPSTWMTQAPEQLRSILESVANMPQLADLTYPQIGAADQWQEMIDFQEASSAFGKVMQEAWSRAYATYSKHFSVDDLKAGNVTEALNAWVKTANEELLDTQSSTEFMAAQRGLIQASSNLTKRQAKMAEAWGEKLQMPTRTEIDDLTETVHKLKRELRKLKKDLRAAQK</sequence>
<accession>A0ABQ5VRN4</accession>
<evidence type="ECO:0000256" key="2">
    <source>
        <dbReference type="ARBA" id="ARBA00019066"/>
    </source>
</evidence>
<comment type="caution">
    <text evidence="4">The sequence shown here is derived from an EMBL/GenBank/DDBJ whole genome shotgun (WGS) entry which is preliminary data.</text>
</comment>
<reference evidence="5" key="1">
    <citation type="journal article" date="2019" name="Int. J. Syst. Evol. Microbiol.">
        <title>The Global Catalogue of Microorganisms (GCM) 10K type strain sequencing project: providing services to taxonomists for standard genome sequencing and annotation.</title>
        <authorList>
            <consortium name="The Broad Institute Genomics Platform"/>
            <consortium name="The Broad Institute Genome Sequencing Center for Infectious Disease"/>
            <person name="Wu L."/>
            <person name="Ma J."/>
        </authorList>
    </citation>
    <scope>NUCLEOTIDE SEQUENCE [LARGE SCALE GENOMIC DNA]</scope>
    <source>
        <strain evidence="5">NBRC 110140</strain>
    </source>
</reference>
<name>A0ABQ5VRN4_9RHOB</name>
<dbReference type="Pfam" id="PF09712">
    <property type="entry name" value="PHA_synth_III_E"/>
    <property type="match status" value="1"/>
</dbReference>
<dbReference type="RefSeq" id="WP_284375319.1">
    <property type="nucleotide sequence ID" value="NZ_BSNN01000002.1"/>
</dbReference>
<proteinExistence type="predicted"/>
<keyword evidence="5" id="KW-1185">Reference proteome</keyword>